<dbReference type="AlphaFoldDB" id="A0A067PAC2"/>
<name>A0A067PAC2_9AGAM</name>
<organism evidence="2 3">
    <name type="scientific">Jaapia argillacea MUCL 33604</name>
    <dbReference type="NCBI Taxonomy" id="933084"/>
    <lineage>
        <taxon>Eukaryota</taxon>
        <taxon>Fungi</taxon>
        <taxon>Dikarya</taxon>
        <taxon>Basidiomycota</taxon>
        <taxon>Agaricomycotina</taxon>
        <taxon>Agaricomycetes</taxon>
        <taxon>Agaricomycetidae</taxon>
        <taxon>Jaapiales</taxon>
        <taxon>Jaapiaceae</taxon>
        <taxon>Jaapia</taxon>
    </lineage>
</organism>
<evidence type="ECO:0000313" key="2">
    <source>
        <dbReference type="EMBL" id="KDQ51873.1"/>
    </source>
</evidence>
<accession>A0A067PAC2</accession>
<dbReference type="EMBL" id="KL197744">
    <property type="protein sequence ID" value="KDQ51873.1"/>
    <property type="molecule type" value="Genomic_DNA"/>
</dbReference>
<evidence type="ECO:0000313" key="3">
    <source>
        <dbReference type="Proteomes" id="UP000027265"/>
    </source>
</evidence>
<sequence length="321" mass="35742">MSITYSDNGYNGESPLVMSLPDLIPSTTSLPPYGSSCKEDNDDFDSIYYNPPVKVKREPLSPRILTPLSPHIPTPIANYKTTGKTESSITSSPSTPLTEPPALGNLWLGTNFRASYNVWGNTINNHKSPSPSPPPLHRSGRIPSTKCWNSRSPVPVPTPSPCPWTPPAVIPAYVEPEVGPAFTWPPPPLKKFIAQGPNMMLAGAYSKHLEFLNQQETHACQGVQVALELWMSWARMREQHFNITVGRDWPQVALVYRRAPPPPNQDLYIPQMINFNGPLPSNNIQATSSKIRLAEMPGPSWDEWNKFTGSQKLAFQEKYWA</sequence>
<feature type="compositionally biased region" description="Low complexity" evidence="1">
    <location>
        <begin position="85"/>
        <end position="98"/>
    </location>
</feature>
<feature type="region of interest" description="Disordered" evidence="1">
    <location>
        <begin position="126"/>
        <end position="152"/>
    </location>
</feature>
<reference evidence="3" key="1">
    <citation type="journal article" date="2014" name="Proc. Natl. Acad. Sci. U.S.A.">
        <title>Extensive sampling of basidiomycete genomes demonstrates inadequacy of the white-rot/brown-rot paradigm for wood decay fungi.</title>
        <authorList>
            <person name="Riley R."/>
            <person name="Salamov A.A."/>
            <person name="Brown D.W."/>
            <person name="Nagy L.G."/>
            <person name="Floudas D."/>
            <person name="Held B.W."/>
            <person name="Levasseur A."/>
            <person name="Lombard V."/>
            <person name="Morin E."/>
            <person name="Otillar R."/>
            <person name="Lindquist E.A."/>
            <person name="Sun H."/>
            <person name="LaButti K.M."/>
            <person name="Schmutz J."/>
            <person name="Jabbour D."/>
            <person name="Luo H."/>
            <person name="Baker S.E."/>
            <person name="Pisabarro A.G."/>
            <person name="Walton J.D."/>
            <person name="Blanchette R.A."/>
            <person name="Henrissat B."/>
            <person name="Martin F."/>
            <person name="Cullen D."/>
            <person name="Hibbett D.S."/>
            <person name="Grigoriev I.V."/>
        </authorList>
    </citation>
    <scope>NUCLEOTIDE SEQUENCE [LARGE SCALE GENOMIC DNA]</scope>
    <source>
        <strain evidence="3">MUCL 33604</strain>
    </source>
</reference>
<proteinExistence type="predicted"/>
<dbReference type="InParanoid" id="A0A067PAC2"/>
<dbReference type="HOGENOM" id="CLU_976810_0_0_1"/>
<gene>
    <name evidence="2" type="ORF">JAAARDRAFT_198747</name>
</gene>
<feature type="region of interest" description="Disordered" evidence="1">
    <location>
        <begin position="75"/>
        <end position="98"/>
    </location>
</feature>
<keyword evidence="3" id="KW-1185">Reference proteome</keyword>
<evidence type="ECO:0000256" key="1">
    <source>
        <dbReference type="SAM" id="MobiDB-lite"/>
    </source>
</evidence>
<dbReference type="Proteomes" id="UP000027265">
    <property type="component" value="Unassembled WGS sequence"/>
</dbReference>
<protein>
    <submittedName>
        <fullName evidence="2">Uncharacterized protein</fullName>
    </submittedName>
</protein>